<dbReference type="GO" id="GO:0005525">
    <property type="term" value="F:GTP binding"/>
    <property type="evidence" value="ECO:0007669"/>
    <property type="project" value="UniProtKB-UniRule"/>
</dbReference>
<evidence type="ECO:0000313" key="11">
    <source>
        <dbReference type="EMBL" id="EHM09886.1"/>
    </source>
</evidence>
<dbReference type="RefSeq" id="WP_006583380.1">
    <property type="nucleotide sequence ID" value="NZ_CM001377.1"/>
</dbReference>
<evidence type="ECO:0000256" key="1">
    <source>
        <dbReference type="ARBA" id="ARBA00007921"/>
    </source>
</evidence>
<evidence type="ECO:0000256" key="2">
    <source>
        <dbReference type="ARBA" id="ARBA00020484"/>
    </source>
</evidence>
<dbReference type="HAMAP" id="MF_00367">
    <property type="entry name" value="GTPase_Era"/>
    <property type="match status" value="1"/>
</dbReference>
<feature type="region of interest" description="G5" evidence="7">
    <location>
        <begin position="155"/>
        <end position="157"/>
    </location>
</feature>
<feature type="region of interest" description="G1" evidence="7">
    <location>
        <begin position="15"/>
        <end position="22"/>
    </location>
</feature>
<dbReference type="PROSITE" id="PS50823">
    <property type="entry name" value="KH_TYPE_2"/>
    <property type="match status" value="1"/>
</dbReference>
<dbReference type="AlphaFoldDB" id="H0URD0"/>
<feature type="domain" description="KH type-2" evidence="9">
    <location>
        <begin position="207"/>
        <end position="288"/>
    </location>
</feature>
<feature type="region of interest" description="G4" evidence="7">
    <location>
        <begin position="125"/>
        <end position="128"/>
    </location>
</feature>
<dbReference type="PANTHER" id="PTHR42698:SF1">
    <property type="entry name" value="GTPASE ERA, MITOCHONDRIAL"/>
    <property type="match status" value="1"/>
</dbReference>
<dbReference type="NCBIfam" id="NF000908">
    <property type="entry name" value="PRK00089.1"/>
    <property type="match status" value="1"/>
</dbReference>
<feature type="region of interest" description="G2" evidence="7">
    <location>
        <begin position="41"/>
        <end position="45"/>
    </location>
</feature>
<dbReference type="InterPro" id="IPR015946">
    <property type="entry name" value="KH_dom-like_a/b"/>
</dbReference>
<evidence type="ECO:0000313" key="12">
    <source>
        <dbReference type="Proteomes" id="UP000005730"/>
    </source>
</evidence>
<dbReference type="CDD" id="cd22534">
    <property type="entry name" value="KH-II_Era"/>
    <property type="match status" value="1"/>
</dbReference>
<gene>
    <name evidence="6" type="primary">era</name>
    <name evidence="11" type="ORF">TheveDRAFT_0730</name>
</gene>
<dbReference type="Pfam" id="PF01926">
    <property type="entry name" value="MMR_HSR1"/>
    <property type="match status" value="1"/>
</dbReference>
<dbReference type="InterPro" id="IPR005225">
    <property type="entry name" value="Small_GTP-bd"/>
</dbReference>
<keyword evidence="5 6" id="KW-0342">GTP-binding</keyword>
<feature type="binding site" evidence="6">
    <location>
        <begin position="125"/>
        <end position="128"/>
    </location>
    <ligand>
        <name>GTP</name>
        <dbReference type="ChEBI" id="CHEBI:37565"/>
    </ligand>
</feature>
<comment type="subunit">
    <text evidence="6">Monomer.</text>
</comment>
<keyword evidence="6" id="KW-0472">Membrane</keyword>
<dbReference type="HOGENOM" id="CLU_038009_1_0_0"/>
<evidence type="ECO:0000256" key="6">
    <source>
        <dbReference type="HAMAP-Rule" id="MF_00367"/>
    </source>
</evidence>
<feature type="region of interest" description="G3" evidence="7">
    <location>
        <begin position="62"/>
        <end position="65"/>
    </location>
</feature>
<keyword evidence="3 6" id="KW-0547">Nucleotide-binding</keyword>
<dbReference type="NCBIfam" id="TIGR00231">
    <property type="entry name" value="small_GTP"/>
    <property type="match status" value="1"/>
</dbReference>
<sequence length="304" mass="34036">MTQDPYRAGCVALLGRPNVGKSSLINALVGEKVMAVSPKVQTTRHAIRGIVNGEGYQIVLVDTPGVHEPRHDLGRFMISQIRAALEEVCGICFVVDATCDRVSAMDERVLEWICEAGRPAALCVNKVDLLKRKDDFWDVVALFQDRYGFDAVVPVSAVQGTNLDVLKDTMVGWLPESPPLFPEEFLIDRTERFLAEEIIREKVFLAVEEEVPHCVAVVVESFKSPEEYPDRKTLEIRASIVVEKEGQKGILIGSGGRMIRSIRIAAEEELKRFFGYPVALDLWVKVRPGWRKNPSMLRNLGYGQ</sequence>
<dbReference type="CDD" id="cd04163">
    <property type="entry name" value="Era"/>
    <property type="match status" value="1"/>
</dbReference>
<dbReference type="GO" id="GO:0043024">
    <property type="term" value="F:ribosomal small subunit binding"/>
    <property type="evidence" value="ECO:0007669"/>
    <property type="project" value="TreeGrafter"/>
</dbReference>
<keyword evidence="6" id="KW-1003">Cell membrane</keyword>
<dbReference type="Gene3D" id="3.40.50.300">
    <property type="entry name" value="P-loop containing nucleotide triphosphate hydrolases"/>
    <property type="match status" value="1"/>
</dbReference>
<dbReference type="GO" id="GO:0070181">
    <property type="term" value="F:small ribosomal subunit rRNA binding"/>
    <property type="evidence" value="ECO:0007669"/>
    <property type="project" value="UniProtKB-UniRule"/>
</dbReference>
<dbReference type="GO" id="GO:0005829">
    <property type="term" value="C:cytosol"/>
    <property type="evidence" value="ECO:0007669"/>
    <property type="project" value="TreeGrafter"/>
</dbReference>
<dbReference type="InterPro" id="IPR006073">
    <property type="entry name" value="GTP-bd"/>
</dbReference>
<dbReference type="GO" id="GO:0000028">
    <property type="term" value="P:ribosomal small subunit assembly"/>
    <property type="evidence" value="ECO:0007669"/>
    <property type="project" value="TreeGrafter"/>
</dbReference>
<keyword evidence="12" id="KW-1185">Reference proteome</keyword>
<dbReference type="Gene3D" id="3.30.300.20">
    <property type="match status" value="1"/>
</dbReference>
<feature type="domain" description="Era-type G" evidence="10">
    <location>
        <begin position="7"/>
        <end position="176"/>
    </location>
</feature>
<organism evidence="11 12">
    <name type="scientific">Thermanaerovibrio velox DSM 12556</name>
    <dbReference type="NCBI Taxonomy" id="926567"/>
    <lineage>
        <taxon>Bacteria</taxon>
        <taxon>Thermotogati</taxon>
        <taxon>Synergistota</taxon>
        <taxon>Synergistia</taxon>
        <taxon>Synergistales</taxon>
        <taxon>Synergistaceae</taxon>
        <taxon>Thermanaerovibrio</taxon>
    </lineage>
</organism>
<reference evidence="11 12" key="1">
    <citation type="submission" date="2011-10" db="EMBL/GenBank/DDBJ databases">
        <title>The Noncontiguous Finished genome of Thermanaerovibrio velox DSM 12556.</title>
        <authorList>
            <consortium name="US DOE Joint Genome Institute (JGI-PGF)"/>
            <person name="Lucas S."/>
            <person name="Copeland A."/>
            <person name="Lapidus A."/>
            <person name="Glavina del Rio T."/>
            <person name="Dalin E."/>
            <person name="Tice H."/>
            <person name="Bruce D."/>
            <person name="Goodwin L."/>
            <person name="Pitluck S."/>
            <person name="Peters L."/>
            <person name="Mikhailova N."/>
            <person name="Teshima H."/>
            <person name="Kyrpides N."/>
            <person name="Mavromatis K."/>
            <person name="Ivanova N."/>
            <person name="Markowitz V."/>
            <person name="Cheng J.-F."/>
            <person name="Hugenholtz P."/>
            <person name="Woyke T."/>
            <person name="Wu D."/>
            <person name="Spring S."/>
            <person name="Brambilla E.-M."/>
            <person name="Klenk H.-P."/>
            <person name="Eisen J.A."/>
        </authorList>
    </citation>
    <scope>NUCLEOTIDE SEQUENCE [LARGE SCALE GENOMIC DNA]</scope>
    <source>
        <strain evidence="11 12">DSM 12556</strain>
    </source>
</reference>
<keyword evidence="6" id="KW-0963">Cytoplasm</keyword>
<evidence type="ECO:0000256" key="8">
    <source>
        <dbReference type="RuleBase" id="RU003761"/>
    </source>
</evidence>
<dbReference type="NCBIfam" id="TIGR00436">
    <property type="entry name" value="era"/>
    <property type="match status" value="1"/>
</dbReference>
<accession>H0URD0</accession>
<dbReference type="InterPro" id="IPR005662">
    <property type="entry name" value="GTPase_Era-like"/>
</dbReference>
<comment type="similarity">
    <text evidence="1 6 7 8">Belongs to the TRAFAC class TrmE-Era-EngA-EngB-Septin-like GTPase superfamily. Era GTPase family.</text>
</comment>
<comment type="subcellular location">
    <subcellularLocation>
        <location evidence="6">Cytoplasm</location>
    </subcellularLocation>
    <subcellularLocation>
        <location evidence="6">Cell membrane</location>
        <topology evidence="6">Peripheral membrane protein</topology>
    </subcellularLocation>
</comment>
<evidence type="ECO:0000256" key="3">
    <source>
        <dbReference type="ARBA" id="ARBA00022741"/>
    </source>
</evidence>
<dbReference type="SUPFAM" id="SSF52540">
    <property type="entry name" value="P-loop containing nucleoside triphosphate hydrolases"/>
    <property type="match status" value="1"/>
</dbReference>
<dbReference type="InterPro" id="IPR004044">
    <property type="entry name" value="KH_dom_type_2"/>
</dbReference>
<protein>
    <recommendedName>
        <fullName evidence="2 6">GTPase Era</fullName>
    </recommendedName>
</protein>
<keyword evidence="6" id="KW-0690">Ribosome biogenesis</keyword>
<dbReference type="PANTHER" id="PTHR42698">
    <property type="entry name" value="GTPASE ERA"/>
    <property type="match status" value="1"/>
</dbReference>
<dbReference type="GO" id="GO:0005886">
    <property type="term" value="C:plasma membrane"/>
    <property type="evidence" value="ECO:0007669"/>
    <property type="project" value="UniProtKB-SubCell"/>
</dbReference>
<proteinExistence type="inferred from homology"/>
<dbReference type="EMBL" id="CM001377">
    <property type="protein sequence ID" value="EHM09886.1"/>
    <property type="molecule type" value="Genomic_DNA"/>
</dbReference>
<dbReference type="GO" id="GO:0003924">
    <property type="term" value="F:GTPase activity"/>
    <property type="evidence" value="ECO:0007669"/>
    <property type="project" value="UniProtKB-UniRule"/>
</dbReference>
<feature type="binding site" evidence="6">
    <location>
        <begin position="15"/>
        <end position="22"/>
    </location>
    <ligand>
        <name>GTP</name>
        <dbReference type="ChEBI" id="CHEBI:37565"/>
    </ligand>
</feature>
<evidence type="ECO:0000259" key="10">
    <source>
        <dbReference type="PROSITE" id="PS51713"/>
    </source>
</evidence>
<dbReference type="STRING" id="926567.TheveDRAFT_0730"/>
<feature type="binding site" evidence="6">
    <location>
        <begin position="62"/>
        <end position="66"/>
    </location>
    <ligand>
        <name>GTP</name>
        <dbReference type="ChEBI" id="CHEBI:37565"/>
    </ligand>
</feature>
<dbReference type="InterPro" id="IPR009019">
    <property type="entry name" value="KH_sf_prok-type"/>
</dbReference>
<dbReference type="PROSITE" id="PS51713">
    <property type="entry name" value="G_ERA"/>
    <property type="match status" value="1"/>
</dbReference>
<evidence type="ECO:0000259" key="9">
    <source>
        <dbReference type="PROSITE" id="PS50823"/>
    </source>
</evidence>
<keyword evidence="6" id="KW-0699">rRNA-binding</keyword>
<evidence type="ECO:0000256" key="4">
    <source>
        <dbReference type="ARBA" id="ARBA00022884"/>
    </source>
</evidence>
<comment type="function">
    <text evidence="6">An essential GTPase that binds both GDP and GTP, with rapid nucleotide exchange. Plays a role in 16S rRNA processing and 30S ribosomal subunit biogenesis and possibly also in cell cycle regulation and energy metabolism.</text>
</comment>
<evidence type="ECO:0000256" key="5">
    <source>
        <dbReference type="ARBA" id="ARBA00023134"/>
    </source>
</evidence>
<dbReference type="Pfam" id="PF07650">
    <property type="entry name" value="KH_2"/>
    <property type="match status" value="1"/>
</dbReference>
<dbReference type="InterPro" id="IPR030388">
    <property type="entry name" value="G_ERA_dom"/>
</dbReference>
<dbReference type="Proteomes" id="UP000005730">
    <property type="component" value="Chromosome"/>
</dbReference>
<name>H0URD0_9BACT</name>
<dbReference type="InterPro" id="IPR027417">
    <property type="entry name" value="P-loop_NTPase"/>
</dbReference>
<dbReference type="eggNOG" id="COG1159">
    <property type="taxonomic scope" value="Bacteria"/>
</dbReference>
<evidence type="ECO:0000256" key="7">
    <source>
        <dbReference type="PROSITE-ProRule" id="PRU01050"/>
    </source>
</evidence>
<keyword evidence="4 6" id="KW-0694">RNA-binding</keyword>
<dbReference type="OrthoDB" id="9805918at2"/>
<dbReference type="SUPFAM" id="SSF54814">
    <property type="entry name" value="Prokaryotic type KH domain (KH-domain type II)"/>
    <property type="match status" value="1"/>
</dbReference>